<dbReference type="GO" id="GO:0010181">
    <property type="term" value="F:FMN binding"/>
    <property type="evidence" value="ECO:0007669"/>
    <property type="project" value="InterPro"/>
</dbReference>
<dbReference type="OrthoDB" id="8523426at2"/>
<sequence length="411" mass="44835">MTTVSLDSPLTLKNGAVIKNRFFKSAMSEQLGDSSHNPVPGLATVYRRWAEGGVGLNISGNIMVDRTALGEPKNVVLDEQSDLEGFRRWASAATANGTHFWAQLNHPGKQIPAFLNKEPVGPSAIPLGTGLEKVFNTPRALTEPEILEVIGKYVTAAKLAKEAGFTGVQIHGAHGYLVSQFLSSRHNQRTDQWGGSLENRMRFVLEIYKGMRAALGDGYPVGIKLNSADFMKGGFTEEESMQVVKALADAGIDLIEISGGTYENPSMMGSQKNRKESTVRREAYFLAYAEQVRKLVDTPLVVTGGFRSSVGMQDALSSGATDMVGLARPFALVPDLPNRAIQDSDYSYTLRNLTTGFKTVDRMTGVDLVWYEQQIHLMADGKDPKPALSPWKAVWATVSGMGYTALKKRRA</sequence>
<dbReference type="Gene3D" id="3.20.20.70">
    <property type="entry name" value="Aldolase class I"/>
    <property type="match status" value="1"/>
</dbReference>
<dbReference type="EMBL" id="FWPT01000002">
    <property type="protein sequence ID" value="SMA37518.1"/>
    <property type="molecule type" value="Genomic_DNA"/>
</dbReference>
<dbReference type="PANTHER" id="PTHR43656">
    <property type="entry name" value="BINDING OXIDOREDUCTASE, PUTATIVE (AFU_ORTHOLOGUE AFUA_2G08260)-RELATED"/>
    <property type="match status" value="1"/>
</dbReference>
<dbReference type="CDD" id="cd04733">
    <property type="entry name" value="OYE_like_2_FMN"/>
    <property type="match status" value="1"/>
</dbReference>
<reference evidence="4 5" key="1">
    <citation type="submission" date="2017-03" db="EMBL/GenBank/DDBJ databases">
        <authorList>
            <person name="Afonso C.L."/>
            <person name="Miller P.J."/>
            <person name="Scott M.A."/>
            <person name="Spackman E."/>
            <person name="Goraichik I."/>
            <person name="Dimitrov K.M."/>
            <person name="Suarez D.L."/>
            <person name="Swayne D.E."/>
        </authorList>
    </citation>
    <scope>NUCLEOTIDE SEQUENCE [LARGE SCALE GENOMIC DNA]</scope>
    <source>
        <strain evidence="4">SB41UT1</strain>
    </source>
</reference>
<dbReference type="SUPFAM" id="SSF51395">
    <property type="entry name" value="FMN-linked oxidoreductases"/>
    <property type="match status" value="1"/>
</dbReference>
<keyword evidence="2 4" id="KW-0560">Oxidoreductase</keyword>
<protein>
    <submittedName>
        <fullName evidence="4">NADH oxidase</fullName>
        <ecNumber evidence="4">1.-.-.-</ecNumber>
    </submittedName>
</protein>
<dbReference type="RefSeq" id="WP_087107064.1">
    <property type="nucleotide sequence ID" value="NZ_CBCSCN010000014.1"/>
</dbReference>
<dbReference type="AlphaFoldDB" id="A0A1X7AG73"/>
<gene>
    <name evidence="4" type="ORF">EHSB41UT_00748</name>
</gene>
<evidence type="ECO:0000256" key="2">
    <source>
        <dbReference type="ARBA" id="ARBA00023002"/>
    </source>
</evidence>
<dbReference type="Pfam" id="PF00724">
    <property type="entry name" value="Oxidored_FMN"/>
    <property type="match status" value="1"/>
</dbReference>
<evidence type="ECO:0000313" key="4">
    <source>
        <dbReference type="EMBL" id="SMA37518.1"/>
    </source>
</evidence>
<name>A0A1X7AG73_9GAMM</name>
<proteinExistence type="predicted"/>
<dbReference type="PANTHER" id="PTHR43656:SF2">
    <property type="entry name" value="BINDING OXIDOREDUCTASE, PUTATIVE (AFU_ORTHOLOGUE AFUA_2G08260)-RELATED"/>
    <property type="match status" value="1"/>
</dbReference>
<dbReference type="InterPro" id="IPR051799">
    <property type="entry name" value="NADH_flavin_oxidoreductase"/>
</dbReference>
<evidence type="ECO:0000313" key="5">
    <source>
        <dbReference type="Proteomes" id="UP000196573"/>
    </source>
</evidence>
<keyword evidence="5" id="KW-1185">Reference proteome</keyword>
<dbReference type="InterPro" id="IPR013785">
    <property type="entry name" value="Aldolase_TIM"/>
</dbReference>
<keyword evidence="1" id="KW-0285">Flavoprotein</keyword>
<evidence type="ECO:0000256" key="1">
    <source>
        <dbReference type="ARBA" id="ARBA00022630"/>
    </source>
</evidence>
<dbReference type="InterPro" id="IPR001155">
    <property type="entry name" value="OxRdtase_FMN_N"/>
</dbReference>
<feature type="domain" description="NADH:flavin oxidoreductase/NADH oxidase N-terminal" evidence="3">
    <location>
        <begin position="8"/>
        <end position="341"/>
    </location>
</feature>
<dbReference type="GO" id="GO:0016491">
    <property type="term" value="F:oxidoreductase activity"/>
    <property type="evidence" value="ECO:0007669"/>
    <property type="project" value="UniProtKB-KW"/>
</dbReference>
<dbReference type="EC" id="1.-.-.-" evidence="4"/>
<organism evidence="4 5">
    <name type="scientific">Parendozoicomonas haliclonae</name>
    <dbReference type="NCBI Taxonomy" id="1960125"/>
    <lineage>
        <taxon>Bacteria</taxon>
        <taxon>Pseudomonadati</taxon>
        <taxon>Pseudomonadota</taxon>
        <taxon>Gammaproteobacteria</taxon>
        <taxon>Oceanospirillales</taxon>
        <taxon>Endozoicomonadaceae</taxon>
        <taxon>Parendozoicomonas</taxon>
    </lineage>
</organism>
<evidence type="ECO:0000259" key="3">
    <source>
        <dbReference type="Pfam" id="PF00724"/>
    </source>
</evidence>
<accession>A0A1X7AG73</accession>
<dbReference type="Proteomes" id="UP000196573">
    <property type="component" value="Unassembled WGS sequence"/>
</dbReference>